<evidence type="ECO:0000256" key="9">
    <source>
        <dbReference type="PIRSR" id="PIRSR600175-2"/>
    </source>
</evidence>
<comment type="subcellular location">
    <subcellularLocation>
        <location evidence="1">Membrane</location>
        <topology evidence="1">Multi-pass membrane protein</topology>
    </subcellularLocation>
</comment>
<feature type="binding site" evidence="8">
    <location>
        <position position="264"/>
    </location>
    <ligand>
        <name>Na(+)</name>
        <dbReference type="ChEBI" id="CHEBI:29101"/>
        <label>1</label>
    </ligand>
</feature>
<feature type="transmembrane region" description="Helical" evidence="11">
    <location>
        <begin position="257"/>
        <end position="278"/>
    </location>
</feature>
<feature type="transmembrane region" description="Helical" evidence="11">
    <location>
        <begin position="290"/>
        <end position="315"/>
    </location>
</feature>
<dbReference type="GO" id="GO:0046872">
    <property type="term" value="F:metal ion binding"/>
    <property type="evidence" value="ECO:0007669"/>
    <property type="project" value="UniProtKB-KW"/>
</dbReference>
<evidence type="ECO:0000256" key="7">
    <source>
        <dbReference type="ARBA" id="ARBA00023136"/>
    </source>
</evidence>
<feature type="transmembrane region" description="Helical" evidence="11">
    <location>
        <begin position="88"/>
        <end position="115"/>
    </location>
</feature>
<proteinExistence type="inferred from homology"/>
<feature type="binding site" evidence="8">
    <location>
        <position position="296"/>
    </location>
    <ligand>
        <name>Na(+)</name>
        <dbReference type="ChEBI" id="CHEBI:29101"/>
        <label>1</label>
    </ligand>
</feature>
<evidence type="ECO:0000256" key="3">
    <source>
        <dbReference type="ARBA" id="ARBA00022448"/>
    </source>
</evidence>
<feature type="transmembrane region" description="Helical" evidence="11">
    <location>
        <begin position="16"/>
        <end position="34"/>
    </location>
</feature>
<evidence type="ECO:0000256" key="8">
    <source>
        <dbReference type="PIRSR" id="PIRSR600175-1"/>
    </source>
</evidence>
<dbReference type="InterPro" id="IPR000175">
    <property type="entry name" value="Na/ntran_symport"/>
</dbReference>
<dbReference type="PROSITE" id="PS00610">
    <property type="entry name" value="NA_NEUROTRAN_SYMP_1"/>
    <property type="match status" value="1"/>
</dbReference>
<feature type="transmembrane region" description="Helical" evidence="11">
    <location>
        <begin position="422"/>
        <end position="443"/>
    </location>
</feature>
<evidence type="ECO:0000256" key="10">
    <source>
        <dbReference type="RuleBase" id="RU003732"/>
    </source>
</evidence>
<keyword evidence="6 11" id="KW-1133">Transmembrane helix</keyword>
<feature type="transmembrane region" description="Helical" evidence="11">
    <location>
        <begin position="464"/>
        <end position="485"/>
    </location>
</feature>
<feature type="binding site" evidence="8">
    <location>
        <position position="25"/>
    </location>
    <ligand>
        <name>Na(+)</name>
        <dbReference type="ChEBI" id="CHEBI:29101"/>
        <label>1</label>
    </ligand>
</feature>
<dbReference type="OMA" id="STTEEYW"/>
<feature type="transmembrane region" description="Helical" evidence="11">
    <location>
        <begin position="505"/>
        <end position="524"/>
    </location>
</feature>
<keyword evidence="8" id="KW-0915">Sodium</keyword>
<evidence type="ECO:0000313" key="13">
    <source>
        <dbReference type="Proteomes" id="UP001142055"/>
    </source>
</evidence>
<accession>A0A9Q0M622</accession>
<comment type="caution">
    <text evidence="12">The sequence shown here is derived from an EMBL/GenBank/DDBJ whole genome shotgun (WGS) entry which is preliminary data.</text>
</comment>
<keyword evidence="9" id="KW-1015">Disulfide bond</keyword>
<dbReference type="PANTHER" id="PTHR11616">
    <property type="entry name" value="SODIUM/CHLORIDE DEPENDENT TRANSPORTER"/>
    <property type="match status" value="1"/>
</dbReference>
<feature type="disulfide bond" evidence="9">
    <location>
        <begin position="129"/>
        <end position="138"/>
    </location>
</feature>
<keyword evidence="5 10" id="KW-0769">Symport</keyword>
<feature type="transmembrane region" description="Helical" evidence="11">
    <location>
        <begin position="182"/>
        <end position="201"/>
    </location>
</feature>
<evidence type="ECO:0000256" key="2">
    <source>
        <dbReference type="ARBA" id="ARBA00006459"/>
    </source>
</evidence>
<dbReference type="Pfam" id="PF00209">
    <property type="entry name" value="SNF"/>
    <property type="match status" value="1"/>
</dbReference>
<evidence type="ECO:0000256" key="11">
    <source>
        <dbReference type="SAM" id="Phobius"/>
    </source>
</evidence>
<dbReference type="PANTHER" id="PTHR11616:SF240">
    <property type="entry name" value="BLOATED TUBULES, ISOFORM B-RELATED"/>
    <property type="match status" value="1"/>
</dbReference>
<keyword evidence="13" id="KW-1185">Reference proteome</keyword>
<keyword evidence="7 11" id="KW-0472">Membrane</keyword>
<feature type="transmembrane region" description="Helical" evidence="11">
    <location>
        <begin position="349"/>
        <end position="370"/>
    </location>
</feature>
<sequence>MSSANNRDKFKNKAEYFLTALSFAVGLGNVWRFPYLCYRNGGGSFFIPYLLSLFFLGLTFFFFESTLGQFTSLGPIRVWRLSPMFKGIGYAMFVMGLFVGVYYNMIVAWSIYYVYSSFTVLPSVPWSNCNNTWNTERCLGPDITLNESMVSNNSMSPSQEYFYYNVLDMTDDIREMGPLRPHLVICLAVSWVIVFFGLSFGTKSLGKISYFTALFPYVMITALLINGLQLDGAIDGVMHYIKPDFNRLMSIDVWADAATQIFFSLSICMGGVITLSSYNPFYNNTLRDSLFIAACNSLTSIYAGFAIFSVIGFMAKQIDKPIDQAADQGVGLAFVAYPAALARLQMAPVWSVVFFLMLITLGFGTQMTVVETIVGTLVDFWPSKLQRRKRLVLISVCLFMFVCALPMCTGAGIYILQLMDSYSVPYSAFAIGFFELIAIAWAYGIDRHMENVKKMLGYTIWPLAYWKFMLKFGCPSIILIILFLVLSKFSPLKYNDYVYPEYAEYIGWGISLSSVSMIPIMAIFELTKVWRGKKTLKALLRPSIDFHNDQVKEKNPVFADAKLSTHIEKGQINLAYITTEENSLKNTDIFI</sequence>
<keyword evidence="4 10" id="KW-0812">Transmembrane</keyword>
<dbReference type="PROSITE" id="PS50267">
    <property type="entry name" value="NA_NEUROTRAN_SYMP_3"/>
    <property type="match status" value="1"/>
</dbReference>
<dbReference type="EMBL" id="JAPWDV010000002">
    <property type="protein sequence ID" value="KAJ6219509.1"/>
    <property type="molecule type" value="Genomic_DNA"/>
</dbReference>
<feature type="binding site" evidence="8">
    <location>
        <position position="361"/>
    </location>
    <ligand>
        <name>Na(+)</name>
        <dbReference type="ChEBI" id="CHEBI:29101"/>
        <label>1</label>
    </ligand>
</feature>
<protein>
    <recommendedName>
        <fullName evidence="10">Transporter</fullName>
    </recommendedName>
</protein>
<dbReference type="GO" id="GO:0005886">
    <property type="term" value="C:plasma membrane"/>
    <property type="evidence" value="ECO:0007669"/>
    <property type="project" value="TreeGrafter"/>
</dbReference>
<dbReference type="GO" id="GO:0015375">
    <property type="term" value="F:glycine:sodium symporter activity"/>
    <property type="evidence" value="ECO:0007669"/>
    <property type="project" value="TreeGrafter"/>
</dbReference>
<dbReference type="SUPFAM" id="SSF161070">
    <property type="entry name" value="SNF-like"/>
    <property type="match status" value="1"/>
</dbReference>
<gene>
    <name evidence="12" type="ORF">RDWZM_005321</name>
</gene>
<organism evidence="12 13">
    <name type="scientific">Blomia tropicalis</name>
    <name type="common">Mite</name>
    <dbReference type="NCBI Taxonomy" id="40697"/>
    <lineage>
        <taxon>Eukaryota</taxon>
        <taxon>Metazoa</taxon>
        <taxon>Ecdysozoa</taxon>
        <taxon>Arthropoda</taxon>
        <taxon>Chelicerata</taxon>
        <taxon>Arachnida</taxon>
        <taxon>Acari</taxon>
        <taxon>Acariformes</taxon>
        <taxon>Sarcoptiformes</taxon>
        <taxon>Astigmata</taxon>
        <taxon>Glycyphagoidea</taxon>
        <taxon>Echimyopodidae</taxon>
        <taxon>Blomia</taxon>
    </lineage>
</organism>
<comment type="similarity">
    <text evidence="2 10">Belongs to the sodium:neurotransmitter symporter (SNF) (TC 2.A.22) family.</text>
</comment>
<dbReference type="Proteomes" id="UP001142055">
    <property type="component" value="Chromosome 2"/>
</dbReference>
<evidence type="ECO:0000256" key="4">
    <source>
        <dbReference type="ARBA" id="ARBA00022692"/>
    </source>
</evidence>
<feature type="transmembrane region" description="Helical" evidence="11">
    <location>
        <begin position="208"/>
        <end position="228"/>
    </location>
</feature>
<reference evidence="12" key="1">
    <citation type="submission" date="2022-12" db="EMBL/GenBank/DDBJ databases">
        <title>Genome assemblies of Blomia tropicalis.</title>
        <authorList>
            <person name="Cui Y."/>
        </authorList>
    </citation>
    <scope>NUCLEOTIDE SEQUENCE</scope>
    <source>
        <tissue evidence="12">Adult mites</tissue>
    </source>
</reference>
<feature type="transmembrane region" description="Helical" evidence="11">
    <location>
        <begin position="391"/>
        <end position="416"/>
    </location>
</feature>
<feature type="transmembrane region" description="Helical" evidence="11">
    <location>
        <begin position="46"/>
        <end position="67"/>
    </location>
</feature>
<name>A0A9Q0M622_BLOTA</name>
<keyword evidence="8" id="KW-0479">Metal-binding</keyword>
<dbReference type="InterPro" id="IPR037272">
    <property type="entry name" value="SNS_sf"/>
</dbReference>
<evidence type="ECO:0000256" key="5">
    <source>
        <dbReference type="ARBA" id="ARBA00022847"/>
    </source>
</evidence>
<evidence type="ECO:0000313" key="12">
    <source>
        <dbReference type="EMBL" id="KAJ6219509.1"/>
    </source>
</evidence>
<feature type="binding site" evidence="8">
    <location>
        <position position="29"/>
    </location>
    <ligand>
        <name>Na(+)</name>
        <dbReference type="ChEBI" id="CHEBI:29101"/>
        <label>1</label>
    </ligand>
</feature>
<evidence type="ECO:0000256" key="6">
    <source>
        <dbReference type="ARBA" id="ARBA00022989"/>
    </source>
</evidence>
<feature type="binding site" evidence="8">
    <location>
        <position position="24"/>
    </location>
    <ligand>
        <name>Na(+)</name>
        <dbReference type="ChEBI" id="CHEBI:29101"/>
        <label>1</label>
    </ligand>
</feature>
<evidence type="ECO:0000256" key="1">
    <source>
        <dbReference type="ARBA" id="ARBA00004141"/>
    </source>
</evidence>
<dbReference type="AlphaFoldDB" id="A0A9Q0M622"/>
<keyword evidence="3 10" id="KW-0813">Transport</keyword>
<dbReference type="PRINTS" id="PR00176">
    <property type="entry name" value="NANEUSMPORT"/>
</dbReference>